<dbReference type="PANTHER" id="PTHR37534:SF7">
    <property type="entry name" value="TRANSCRIPTIONAL ACTIVATOR PROTEIN UGA3"/>
    <property type="match status" value="1"/>
</dbReference>
<name>A0A9P9KZV4_FUSSL</name>
<dbReference type="Gene3D" id="4.10.240.10">
    <property type="entry name" value="Zn(2)-C6 fungal-type DNA-binding domain"/>
    <property type="match status" value="1"/>
</dbReference>
<proteinExistence type="predicted"/>
<comment type="caution">
    <text evidence="5">The sequence shown here is derived from an EMBL/GenBank/DDBJ whole genome shotgun (WGS) entry which is preliminary data.</text>
</comment>
<feature type="domain" description="Zn(2)-C6 fungal-type" evidence="4">
    <location>
        <begin position="66"/>
        <end position="97"/>
    </location>
</feature>
<keyword evidence="2" id="KW-0539">Nucleus</keyword>
<dbReference type="Proteomes" id="UP000736672">
    <property type="component" value="Unassembled WGS sequence"/>
</dbReference>
<dbReference type="SMART" id="SM00066">
    <property type="entry name" value="GAL4"/>
    <property type="match status" value="1"/>
</dbReference>
<sequence length="528" mass="58345">MSPNMTNATSWVQLDAKKCLVATPRSVLDLPPHSVTPQTNCNDSSKPKMPEKTVQRRKGSKHDKTGCLTCRYRRKKCMENTFPVCGACIRLNLECIRDPIRRIVPPSRSSVTEASGTAEETLPQPVPESMALTRPLACLPLQTESLRRRHAMNHYIKVLSELLTVSKHNNSFLSDFLPMAIESPALAEALIAYASGHLSSLDSSYTTVSLEARSNALHALSRVVCLPADQPTFTEPTLSASLILLTSEVCLGSHSSWYNHLIGAKHLITSAQHQTGRGPDALKATSEGRWVLRNFAYHDIIGSVTIGTKPLLDARYLEGITDEVDTYLGVASAILALVAKTTDLSWETTESGVSTHFQQYLAIEDALKSWQCPNDTPPTLEAVASAYRGAALIHLYRKMRQHLQHSDPFTQQALNDVDLSRATLQDSIHAEVSGVLKSVASVPLDDVGESSLLFPLFIAGGEVTNSDQMEAIRWKLQSSFQKRRFRNISRALEVLEELWALRSRTTEADGSPDWEHILRTSDELLLLT</sequence>
<dbReference type="GO" id="GO:0000976">
    <property type="term" value="F:transcription cis-regulatory region binding"/>
    <property type="evidence" value="ECO:0007669"/>
    <property type="project" value="TreeGrafter"/>
</dbReference>
<keyword evidence="6" id="KW-1185">Reference proteome</keyword>
<dbReference type="GO" id="GO:0008270">
    <property type="term" value="F:zinc ion binding"/>
    <property type="evidence" value="ECO:0007669"/>
    <property type="project" value="InterPro"/>
</dbReference>
<dbReference type="PANTHER" id="PTHR37534">
    <property type="entry name" value="TRANSCRIPTIONAL ACTIVATOR PROTEIN UGA3"/>
    <property type="match status" value="1"/>
</dbReference>
<accession>A0A9P9KZV4</accession>
<dbReference type="GO" id="GO:0045944">
    <property type="term" value="P:positive regulation of transcription by RNA polymerase II"/>
    <property type="evidence" value="ECO:0007669"/>
    <property type="project" value="TreeGrafter"/>
</dbReference>
<feature type="compositionally biased region" description="Basic and acidic residues" evidence="3">
    <location>
        <begin position="45"/>
        <end position="54"/>
    </location>
</feature>
<dbReference type="OrthoDB" id="3509362at2759"/>
<evidence type="ECO:0000259" key="4">
    <source>
        <dbReference type="PROSITE" id="PS50048"/>
    </source>
</evidence>
<evidence type="ECO:0000313" key="6">
    <source>
        <dbReference type="Proteomes" id="UP000736672"/>
    </source>
</evidence>
<feature type="compositionally biased region" description="Polar residues" evidence="3">
    <location>
        <begin position="35"/>
        <end position="44"/>
    </location>
</feature>
<dbReference type="Pfam" id="PF11951">
    <property type="entry name" value="Fungal_trans_2"/>
    <property type="match status" value="1"/>
</dbReference>
<dbReference type="CDD" id="cd00067">
    <property type="entry name" value="GAL4"/>
    <property type="match status" value="1"/>
</dbReference>
<evidence type="ECO:0000256" key="3">
    <source>
        <dbReference type="SAM" id="MobiDB-lite"/>
    </source>
</evidence>
<evidence type="ECO:0000256" key="2">
    <source>
        <dbReference type="ARBA" id="ARBA00023242"/>
    </source>
</evidence>
<dbReference type="PROSITE" id="PS00463">
    <property type="entry name" value="ZN2_CY6_FUNGAL_1"/>
    <property type="match status" value="1"/>
</dbReference>
<dbReference type="Pfam" id="PF00172">
    <property type="entry name" value="Zn_clus"/>
    <property type="match status" value="1"/>
</dbReference>
<gene>
    <name evidence="5" type="ORF">B0J15DRAFT_591537</name>
</gene>
<dbReference type="InterPro" id="IPR021858">
    <property type="entry name" value="Fun_TF"/>
</dbReference>
<dbReference type="InterPro" id="IPR036864">
    <property type="entry name" value="Zn2-C6_fun-type_DNA-bd_sf"/>
</dbReference>
<evidence type="ECO:0000313" key="5">
    <source>
        <dbReference type="EMBL" id="KAH7271637.1"/>
    </source>
</evidence>
<comment type="subcellular location">
    <subcellularLocation>
        <location evidence="1">Nucleus</location>
    </subcellularLocation>
</comment>
<organism evidence="5 6">
    <name type="scientific">Fusarium solani</name>
    <name type="common">Filamentous fungus</name>
    <dbReference type="NCBI Taxonomy" id="169388"/>
    <lineage>
        <taxon>Eukaryota</taxon>
        <taxon>Fungi</taxon>
        <taxon>Dikarya</taxon>
        <taxon>Ascomycota</taxon>
        <taxon>Pezizomycotina</taxon>
        <taxon>Sordariomycetes</taxon>
        <taxon>Hypocreomycetidae</taxon>
        <taxon>Hypocreales</taxon>
        <taxon>Nectriaceae</taxon>
        <taxon>Fusarium</taxon>
        <taxon>Fusarium solani species complex</taxon>
    </lineage>
</organism>
<feature type="region of interest" description="Disordered" evidence="3">
    <location>
        <begin position="30"/>
        <end position="61"/>
    </location>
</feature>
<dbReference type="EMBL" id="JAGTJS010000004">
    <property type="protein sequence ID" value="KAH7271637.1"/>
    <property type="molecule type" value="Genomic_DNA"/>
</dbReference>
<dbReference type="GO" id="GO:0000981">
    <property type="term" value="F:DNA-binding transcription factor activity, RNA polymerase II-specific"/>
    <property type="evidence" value="ECO:0007669"/>
    <property type="project" value="InterPro"/>
</dbReference>
<dbReference type="InterPro" id="IPR001138">
    <property type="entry name" value="Zn2Cys6_DnaBD"/>
</dbReference>
<dbReference type="SUPFAM" id="SSF57701">
    <property type="entry name" value="Zn2/Cys6 DNA-binding domain"/>
    <property type="match status" value="1"/>
</dbReference>
<dbReference type="GO" id="GO:0005634">
    <property type="term" value="C:nucleus"/>
    <property type="evidence" value="ECO:0007669"/>
    <property type="project" value="UniProtKB-SubCell"/>
</dbReference>
<feature type="region of interest" description="Disordered" evidence="3">
    <location>
        <begin position="107"/>
        <end position="126"/>
    </location>
</feature>
<evidence type="ECO:0000256" key="1">
    <source>
        <dbReference type="ARBA" id="ARBA00004123"/>
    </source>
</evidence>
<dbReference type="PROSITE" id="PS50048">
    <property type="entry name" value="ZN2_CY6_FUNGAL_2"/>
    <property type="match status" value="1"/>
</dbReference>
<dbReference type="AlphaFoldDB" id="A0A9P9KZV4"/>
<reference evidence="5" key="1">
    <citation type="journal article" date="2021" name="Nat. Commun.">
        <title>Genetic determinants of endophytism in the Arabidopsis root mycobiome.</title>
        <authorList>
            <person name="Mesny F."/>
            <person name="Miyauchi S."/>
            <person name="Thiergart T."/>
            <person name="Pickel B."/>
            <person name="Atanasova L."/>
            <person name="Karlsson M."/>
            <person name="Huettel B."/>
            <person name="Barry K.W."/>
            <person name="Haridas S."/>
            <person name="Chen C."/>
            <person name="Bauer D."/>
            <person name="Andreopoulos W."/>
            <person name="Pangilinan J."/>
            <person name="LaButti K."/>
            <person name="Riley R."/>
            <person name="Lipzen A."/>
            <person name="Clum A."/>
            <person name="Drula E."/>
            <person name="Henrissat B."/>
            <person name="Kohler A."/>
            <person name="Grigoriev I.V."/>
            <person name="Martin F.M."/>
            <person name="Hacquard S."/>
        </authorList>
    </citation>
    <scope>NUCLEOTIDE SEQUENCE</scope>
    <source>
        <strain evidence="5">FSSC 5 MPI-SDFR-AT-0091</strain>
    </source>
</reference>
<protein>
    <submittedName>
        <fullName evidence="5">Fungal-specific transcription factor domain-containing protein</fullName>
    </submittedName>
</protein>